<evidence type="ECO:0000313" key="3">
    <source>
        <dbReference type="Proteomes" id="UP001430953"/>
    </source>
</evidence>
<keyword evidence="3" id="KW-1185">Reference proteome</keyword>
<accession>A0AAW2FL94</accession>
<name>A0AAW2FL94_9HYME</name>
<gene>
    <name evidence="2" type="ORF">PUN28_011191</name>
</gene>
<proteinExistence type="predicted"/>
<protein>
    <submittedName>
        <fullName evidence="2">Uncharacterized protein</fullName>
    </submittedName>
</protein>
<dbReference type="Proteomes" id="UP001430953">
    <property type="component" value="Unassembled WGS sequence"/>
</dbReference>
<evidence type="ECO:0000313" key="2">
    <source>
        <dbReference type="EMBL" id="KAL0116162.1"/>
    </source>
</evidence>
<reference evidence="2 3" key="1">
    <citation type="submission" date="2023-03" db="EMBL/GenBank/DDBJ databases">
        <title>High recombination rates correlate with genetic variation in Cardiocondyla obscurior ants.</title>
        <authorList>
            <person name="Errbii M."/>
        </authorList>
    </citation>
    <scope>NUCLEOTIDE SEQUENCE [LARGE SCALE GENOMIC DNA]</scope>
    <source>
        <strain evidence="2">Alpha-2009</strain>
        <tissue evidence="2">Whole body</tissue>
    </source>
</reference>
<organism evidence="2 3">
    <name type="scientific">Cardiocondyla obscurior</name>
    <dbReference type="NCBI Taxonomy" id="286306"/>
    <lineage>
        <taxon>Eukaryota</taxon>
        <taxon>Metazoa</taxon>
        <taxon>Ecdysozoa</taxon>
        <taxon>Arthropoda</taxon>
        <taxon>Hexapoda</taxon>
        <taxon>Insecta</taxon>
        <taxon>Pterygota</taxon>
        <taxon>Neoptera</taxon>
        <taxon>Endopterygota</taxon>
        <taxon>Hymenoptera</taxon>
        <taxon>Apocrita</taxon>
        <taxon>Aculeata</taxon>
        <taxon>Formicoidea</taxon>
        <taxon>Formicidae</taxon>
        <taxon>Myrmicinae</taxon>
        <taxon>Cardiocondyla</taxon>
    </lineage>
</organism>
<dbReference type="AlphaFoldDB" id="A0AAW2FL94"/>
<sequence>MKHSGRTDIVEAEFRESKLRNFNEVRQEPPLFYEPPLFCEPPVFTFNMIQQHQRTMNHTPMSLKRNWKESATWGNTEDERG</sequence>
<feature type="region of interest" description="Disordered" evidence="1">
    <location>
        <begin position="57"/>
        <end position="81"/>
    </location>
</feature>
<dbReference type="EMBL" id="JADYXP020000010">
    <property type="protein sequence ID" value="KAL0116162.1"/>
    <property type="molecule type" value="Genomic_DNA"/>
</dbReference>
<evidence type="ECO:0000256" key="1">
    <source>
        <dbReference type="SAM" id="MobiDB-lite"/>
    </source>
</evidence>
<comment type="caution">
    <text evidence="2">The sequence shown here is derived from an EMBL/GenBank/DDBJ whole genome shotgun (WGS) entry which is preliminary data.</text>
</comment>